<feature type="signal peptide" evidence="7">
    <location>
        <begin position="1"/>
        <end position="28"/>
    </location>
</feature>
<keyword evidence="2 5" id="KW-0645">Protease</keyword>
<dbReference type="InterPro" id="IPR022398">
    <property type="entry name" value="Peptidase_S8_His-AS"/>
</dbReference>
<dbReference type="Pfam" id="PF00082">
    <property type="entry name" value="Peptidase_S8"/>
    <property type="match status" value="1"/>
</dbReference>
<keyword evidence="7" id="KW-0732">Signal</keyword>
<comment type="caution">
    <text evidence="9">The sequence shown here is derived from an EMBL/GenBank/DDBJ whole genome shotgun (WGS) entry which is preliminary data.</text>
</comment>
<accession>A0A7Y9J762</accession>
<dbReference type="SUPFAM" id="SSF52743">
    <property type="entry name" value="Subtilisin-like"/>
    <property type="match status" value="1"/>
</dbReference>
<dbReference type="InterPro" id="IPR036852">
    <property type="entry name" value="Peptidase_S8/S53_dom_sf"/>
</dbReference>
<dbReference type="InterPro" id="IPR023827">
    <property type="entry name" value="Peptidase_S8_Asp-AS"/>
</dbReference>
<feature type="domain" description="Peptidase S8/S53" evidence="8">
    <location>
        <begin position="94"/>
        <end position="371"/>
    </location>
</feature>
<dbReference type="PROSITE" id="PS00136">
    <property type="entry name" value="SUBTILASE_ASP"/>
    <property type="match status" value="1"/>
</dbReference>
<evidence type="ECO:0000256" key="7">
    <source>
        <dbReference type="SAM" id="SignalP"/>
    </source>
</evidence>
<dbReference type="PANTHER" id="PTHR43806:SF11">
    <property type="entry name" value="CEREVISIN-RELATED"/>
    <property type="match status" value="1"/>
</dbReference>
<name>A0A7Y9J762_9PSEU</name>
<dbReference type="EMBL" id="JACCBN010000001">
    <property type="protein sequence ID" value="NYD37701.1"/>
    <property type="molecule type" value="Genomic_DNA"/>
</dbReference>
<reference evidence="9 10" key="1">
    <citation type="submission" date="2020-07" db="EMBL/GenBank/DDBJ databases">
        <title>Sequencing the genomes of 1000 actinobacteria strains.</title>
        <authorList>
            <person name="Klenk H.-P."/>
        </authorList>
    </citation>
    <scope>NUCLEOTIDE SEQUENCE [LARGE SCALE GENOMIC DNA]</scope>
    <source>
        <strain evidence="9 10">DSM 45772</strain>
    </source>
</reference>
<keyword evidence="6" id="KW-1133">Transmembrane helix</keyword>
<dbReference type="PROSITE" id="PS51892">
    <property type="entry name" value="SUBTILASE"/>
    <property type="match status" value="1"/>
</dbReference>
<evidence type="ECO:0000256" key="1">
    <source>
        <dbReference type="ARBA" id="ARBA00011073"/>
    </source>
</evidence>
<feature type="chain" id="PRO_5031274743" evidence="7">
    <location>
        <begin position="29"/>
        <end position="440"/>
    </location>
</feature>
<feature type="transmembrane region" description="Helical" evidence="6">
    <location>
        <begin position="414"/>
        <end position="434"/>
    </location>
</feature>
<dbReference type="PROSITE" id="PS00137">
    <property type="entry name" value="SUBTILASE_HIS"/>
    <property type="match status" value="1"/>
</dbReference>
<evidence type="ECO:0000256" key="2">
    <source>
        <dbReference type="ARBA" id="ARBA00022670"/>
    </source>
</evidence>
<evidence type="ECO:0000256" key="3">
    <source>
        <dbReference type="ARBA" id="ARBA00022801"/>
    </source>
</evidence>
<organism evidence="9 10">
    <name type="scientific">Actinomycetospora corticicola</name>
    <dbReference type="NCBI Taxonomy" id="663602"/>
    <lineage>
        <taxon>Bacteria</taxon>
        <taxon>Bacillati</taxon>
        <taxon>Actinomycetota</taxon>
        <taxon>Actinomycetes</taxon>
        <taxon>Pseudonocardiales</taxon>
        <taxon>Pseudonocardiaceae</taxon>
        <taxon>Actinomycetospora</taxon>
    </lineage>
</organism>
<dbReference type="InterPro" id="IPR000209">
    <property type="entry name" value="Peptidase_S8/S53_dom"/>
</dbReference>
<dbReference type="RefSeq" id="WP_179795249.1">
    <property type="nucleotide sequence ID" value="NZ_BAABHP010000025.1"/>
</dbReference>
<feature type="active site" description="Charge relay system" evidence="5">
    <location>
        <position position="103"/>
    </location>
</feature>
<dbReference type="Proteomes" id="UP000535890">
    <property type="component" value="Unassembled WGS sequence"/>
</dbReference>
<dbReference type="AlphaFoldDB" id="A0A7Y9J762"/>
<dbReference type="InterPro" id="IPR050131">
    <property type="entry name" value="Peptidase_S8_subtilisin-like"/>
</dbReference>
<feature type="active site" description="Charge relay system" evidence="5">
    <location>
        <position position="337"/>
    </location>
</feature>
<keyword evidence="3 5" id="KW-0378">Hydrolase</keyword>
<evidence type="ECO:0000256" key="5">
    <source>
        <dbReference type="PROSITE-ProRule" id="PRU01240"/>
    </source>
</evidence>
<dbReference type="PANTHER" id="PTHR43806">
    <property type="entry name" value="PEPTIDASE S8"/>
    <property type="match status" value="1"/>
</dbReference>
<evidence type="ECO:0000259" key="8">
    <source>
        <dbReference type="Pfam" id="PF00082"/>
    </source>
</evidence>
<evidence type="ECO:0000313" key="9">
    <source>
        <dbReference type="EMBL" id="NYD37701.1"/>
    </source>
</evidence>
<dbReference type="EC" id="3.4.21.-" evidence="9"/>
<protein>
    <submittedName>
        <fullName evidence="9">Membrane-anchored mycosin MYCP</fullName>
        <ecNumber evidence="9">3.4.21.-</ecNumber>
    </submittedName>
</protein>
<keyword evidence="4 5" id="KW-0720">Serine protease</keyword>
<dbReference type="PRINTS" id="PR00723">
    <property type="entry name" value="SUBTILISIN"/>
</dbReference>
<dbReference type="Gene3D" id="3.40.50.200">
    <property type="entry name" value="Peptidase S8/S53 domain"/>
    <property type="match status" value="1"/>
</dbReference>
<keyword evidence="6" id="KW-0472">Membrane</keyword>
<feature type="active site" description="Charge relay system" evidence="5">
    <location>
        <position position="135"/>
    </location>
</feature>
<dbReference type="InterPro" id="IPR015500">
    <property type="entry name" value="Peptidase_S8_subtilisin-rel"/>
</dbReference>
<evidence type="ECO:0000313" key="10">
    <source>
        <dbReference type="Proteomes" id="UP000535890"/>
    </source>
</evidence>
<evidence type="ECO:0000256" key="6">
    <source>
        <dbReference type="SAM" id="Phobius"/>
    </source>
</evidence>
<evidence type="ECO:0000256" key="4">
    <source>
        <dbReference type="ARBA" id="ARBA00022825"/>
    </source>
</evidence>
<dbReference type="GO" id="GO:0004252">
    <property type="term" value="F:serine-type endopeptidase activity"/>
    <property type="evidence" value="ECO:0007669"/>
    <property type="project" value="UniProtKB-UniRule"/>
</dbReference>
<gene>
    <name evidence="9" type="ORF">BJ983_003803</name>
</gene>
<dbReference type="GO" id="GO:0006508">
    <property type="term" value="P:proteolysis"/>
    <property type="evidence" value="ECO:0007669"/>
    <property type="project" value="UniProtKB-KW"/>
</dbReference>
<keyword evidence="6" id="KW-0812">Transmembrane</keyword>
<comment type="similarity">
    <text evidence="1 5">Belongs to the peptidase S8 family.</text>
</comment>
<keyword evidence="10" id="KW-1185">Reference proteome</keyword>
<sequence length="440" mass="41339">MTARGLTRVVLGAVLTAGLLAPAVPAVAGPGVGTAIPVAPPPLPAADAGALAALPRAPDALPGLAPLGPCPAGVAPGPLDALSGEPDAVPGASGDGVLVAVVDSGVAAHPRLSGGVVDGGDFVAARSARSDCDGHGTAVAGVVAAAPGPDDGVVGVAPGARVLAVRADTAWYRTDTGGAGDEAVLARAVRAAASVPGVRVLTLAIAACRPAAALIGGAGSAVGALRAAVADAAARDVVVVAAAGNVGPACPANDPAGAAQRVVTVPVPAWFGLDPEEVLTVGALDDGGTPDPSSLAGPWVGIAAPGRVPAALDARSAGLTADLTLPGSAPGPVVGTSFAAARVAGAAALLRARFPTLPAPAVVARLRDTAAPVVGAAPVAVGAGALDVAAALAGTRPAAPAPIPAPPPATVGPLPAVAGGVAVLLAVVLAGLVVRRRRRS</sequence>
<proteinExistence type="inferred from homology"/>